<dbReference type="PANTHER" id="PTHR10177">
    <property type="entry name" value="CYCLINS"/>
    <property type="match status" value="1"/>
</dbReference>
<dbReference type="EMBL" id="JACTNZ010000008">
    <property type="protein sequence ID" value="KAG5537619.1"/>
    <property type="molecule type" value="Genomic_DNA"/>
</dbReference>
<comment type="caution">
    <text evidence="9">The sequence shown here is derived from an EMBL/GenBank/DDBJ whole genome shotgun (WGS) entry which is preliminary data.</text>
</comment>
<dbReference type="Gene3D" id="1.10.472.10">
    <property type="entry name" value="Cyclin-like"/>
    <property type="match status" value="2"/>
</dbReference>
<evidence type="ECO:0000259" key="7">
    <source>
        <dbReference type="SMART" id="SM00385"/>
    </source>
</evidence>
<feature type="compositionally biased region" description="Basic and acidic residues" evidence="6">
    <location>
        <begin position="39"/>
        <end position="55"/>
    </location>
</feature>
<sequence>MKKGNLATANFGEPIPRITRARAAACQQSGGIYPSKATKKQDENRFSTKQQDQKRVLRTNSKRAALDVVNNSAPVTSGVQNKRRAVLKDVTNSKRAALDEVNSSAPVTAGVQNKRRAVLKDVTNVFCDSYRNCLMAPKVPIVAELYGIMDVYDTGFRVCVFHNLTSVTYADCQKNDSKQTRKGSVNVSKVAPSVAVAMQKLPADLKLKAAQLILNTEVKSSEGECPVVWESKITLQRGITVQGCYDNPQTGKENTVPSQAQKFSKRDKVGLGGKLESINPDIIDIDSDHKESQLCSLYAPDIYSSLRVAELMRRAQTNFMEEVQRDITQSMRGILIDWLVEVSEEYKLAADTLYLTVHFIDLFLSQNYIERQRLQLLGITCMLIASLSSNWQVLKMESQVLNYLAFQLSSPTAKSFLRRFLRAAQASYKTPSLELEFLANYLAELTLVEYEFLKFIPSIIAASAVFLARWTLDQSSHPWNATLEHYTNYKASDLKTAVQALQCLQLNTDGCPLNAIRSKYRQDKYKSVAALTSPELLQTLFYGQNG</sequence>
<proteinExistence type="inferred from homology"/>
<keyword evidence="10" id="KW-1185">Reference proteome</keyword>
<reference evidence="9" key="1">
    <citation type="submission" date="2020-08" db="EMBL/GenBank/DDBJ databases">
        <title>Plant Genome Project.</title>
        <authorList>
            <person name="Zhang R.-G."/>
        </authorList>
    </citation>
    <scope>NUCLEOTIDE SEQUENCE</scope>
    <source>
        <strain evidence="9">WSP0</strain>
        <tissue evidence="9">Leaf</tissue>
    </source>
</reference>
<dbReference type="InterPro" id="IPR006671">
    <property type="entry name" value="Cyclin_N"/>
</dbReference>
<dbReference type="SMART" id="SM01332">
    <property type="entry name" value="Cyclin_C"/>
    <property type="match status" value="1"/>
</dbReference>
<dbReference type="CDD" id="cd20506">
    <property type="entry name" value="CYCLIN_AtCycA-like_rpt2"/>
    <property type="match status" value="1"/>
</dbReference>
<evidence type="ECO:0000313" key="9">
    <source>
        <dbReference type="EMBL" id="KAG5537619.1"/>
    </source>
</evidence>
<dbReference type="InterPro" id="IPR039361">
    <property type="entry name" value="Cyclin"/>
</dbReference>
<dbReference type="SMART" id="SM00385">
    <property type="entry name" value="CYCLIN"/>
    <property type="match status" value="2"/>
</dbReference>
<name>A0AAV6JGA9_9ERIC</name>
<dbReference type="Pfam" id="PF00134">
    <property type="entry name" value="Cyclin_N"/>
    <property type="match status" value="1"/>
</dbReference>
<evidence type="ECO:0000256" key="1">
    <source>
        <dbReference type="ARBA" id="ARBA00006955"/>
    </source>
</evidence>
<evidence type="ECO:0000256" key="3">
    <source>
        <dbReference type="ARBA" id="ARBA00023127"/>
    </source>
</evidence>
<protein>
    <recommendedName>
        <fullName evidence="11">Cyclin A2</fullName>
    </recommendedName>
</protein>
<feature type="domain" description="Cyclin-like" evidence="7">
    <location>
        <begin position="415"/>
        <end position="503"/>
    </location>
</feature>
<evidence type="ECO:0000256" key="6">
    <source>
        <dbReference type="SAM" id="MobiDB-lite"/>
    </source>
</evidence>
<dbReference type="AlphaFoldDB" id="A0AAV6JGA9"/>
<gene>
    <name evidence="9" type="ORF">RHGRI_024910</name>
</gene>
<organism evidence="9 10">
    <name type="scientific">Rhododendron griersonianum</name>
    <dbReference type="NCBI Taxonomy" id="479676"/>
    <lineage>
        <taxon>Eukaryota</taxon>
        <taxon>Viridiplantae</taxon>
        <taxon>Streptophyta</taxon>
        <taxon>Embryophyta</taxon>
        <taxon>Tracheophyta</taxon>
        <taxon>Spermatophyta</taxon>
        <taxon>Magnoliopsida</taxon>
        <taxon>eudicotyledons</taxon>
        <taxon>Gunneridae</taxon>
        <taxon>Pentapetalae</taxon>
        <taxon>asterids</taxon>
        <taxon>Ericales</taxon>
        <taxon>Ericaceae</taxon>
        <taxon>Ericoideae</taxon>
        <taxon>Rhodoreae</taxon>
        <taxon>Rhododendron</taxon>
    </lineage>
</organism>
<evidence type="ECO:0000256" key="2">
    <source>
        <dbReference type="ARBA" id="ARBA00022618"/>
    </source>
</evidence>
<evidence type="ECO:0000313" key="10">
    <source>
        <dbReference type="Proteomes" id="UP000823749"/>
    </source>
</evidence>
<keyword evidence="4" id="KW-0131">Cell cycle</keyword>
<dbReference type="FunFam" id="1.10.472.10:FF:000001">
    <property type="entry name" value="G2/mitotic-specific cyclin"/>
    <property type="match status" value="1"/>
</dbReference>
<dbReference type="GO" id="GO:0051301">
    <property type="term" value="P:cell division"/>
    <property type="evidence" value="ECO:0007669"/>
    <property type="project" value="UniProtKB-KW"/>
</dbReference>
<dbReference type="Proteomes" id="UP000823749">
    <property type="component" value="Chromosome 8"/>
</dbReference>
<feature type="domain" description="Cyclin-like" evidence="7">
    <location>
        <begin position="337"/>
        <end position="410"/>
    </location>
</feature>
<dbReference type="Pfam" id="PF02984">
    <property type="entry name" value="Cyclin_C"/>
    <property type="match status" value="1"/>
</dbReference>
<dbReference type="InterPro" id="IPR036915">
    <property type="entry name" value="Cyclin-like_sf"/>
</dbReference>
<keyword evidence="2" id="KW-0132">Cell division</keyword>
<dbReference type="InterPro" id="IPR013763">
    <property type="entry name" value="Cyclin-like_dom"/>
</dbReference>
<evidence type="ECO:0008006" key="11">
    <source>
        <dbReference type="Google" id="ProtNLM"/>
    </source>
</evidence>
<dbReference type="GO" id="GO:0016538">
    <property type="term" value="F:cyclin-dependent protein serine/threonine kinase regulator activity"/>
    <property type="evidence" value="ECO:0007669"/>
    <property type="project" value="InterPro"/>
</dbReference>
<evidence type="ECO:0000256" key="5">
    <source>
        <dbReference type="RuleBase" id="RU000383"/>
    </source>
</evidence>
<dbReference type="InterPro" id="IPR004367">
    <property type="entry name" value="Cyclin_C-dom"/>
</dbReference>
<dbReference type="GO" id="GO:0044772">
    <property type="term" value="P:mitotic cell cycle phase transition"/>
    <property type="evidence" value="ECO:0007669"/>
    <property type="project" value="InterPro"/>
</dbReference>
<evidence type="ECO:0000256" key="4">
    <source>
        <dbReference type="ARBA" id="ARBA00023306"/>
    </source>
</evidence>
<feature type="domain" description="Cyclin C-terminal" evidence="8">
    <location>
        <begin position="411"/>
        <end position="534"/>
    </location>
</feature>
<comment type="similarity">
    <text evidence="1">Belongs to the cyclin family. Cyclin AB subfamily.</text>
</comment>
<keyword evidence="3 5" id="KW-0195">Cyclin</keyword>
<evidence type="ECO:0000259" key="8">
    <source>
        <dbReference type="SMART" id="SM01332"/>
    </source>
</evidence>
<accession>A0AAV6JGA9</accession>
<dbReference type="FunFam" id="1.10.472.10:FF:000013">
    <property type="entry name" value="Cyclin A1"/>
    <property type="match status" value="1"/>
</dbReference>
<feature type="region of interest" description="Disordered" evidence="6">
    <location>
        <begin position="30"/>
        <end position="57"/>
    </location>
</feature>
<dbReference type="SUPFAM" id="SSF47954">
    <property type="entry name" value="Cyclin-like"/>
    <property type="match status" value="2"/>
</dbReference>